<evidence type="ECO:0000313" key="3">
    <source>
        <dbReference type="Proteomes" id="UP000217790"/>
    </source>
</evidence>
<evidence type="ECO:0000256" key="1">
    <source>
        <dbReference type="SAM" id="MobiDB-lite"/>
    </source>
</evidence>
<feature type="region of interest" description="Disordered" evidence="1">
    <location>
        <begin position="37"/>
        <end position="66"/>
    </location>
</feature>
<feature type="compositionally biased region" description="Basic and acidic residues" evidence="1">
    <location>
        <begin position="42"/>
        <end position="66"/>
    </location>
</feature>
<keyword evidence="3" id="KW-1185">Reference proteome</keyword>
<dbReference type="InParanoid" id="A0A2H3DQH5"/>
<reference evidence="3" key="1">
    <citation type="journal article" date="2017" name="Nat. Ecol. Evol.">
        <title>Genome expansion and lineage-specific genetic innovations in the forest pathogenic fungi Armillaria.</title>
        <authorList>
            <person name="Sipos G."/>
            <person name="Prasanna A.N."/>
            <person name="Walter M.C."/>
            <person name="O'Connor E."/>
            <person name="Balint B."/>
            <person name="Krizsan K."/>
            <person name="Kiss B."/>
            <person name="Hess J."/>
            <person name="Varga T."/>
            <person name="Slot J."/>
            <person name="Riley R."/>
            <person name="Boka B."/>
            <person name="Rigling D."/>
            <person name="Barry K."/>
            <person name="Lee J."/>
            <person name="Mihaltcheva S."/>
            <person name="LaButti K."/>
            <person name="Lipzen A."/>
            <person name="Waldron R."/>
            <person name="Moloney N.M."/>
            <person name="Sperisen C."/>
            <person name="Kredics L."/>
            <person name="Vagvoelgyi C."/>
            <person name="Patrignani A."/>
            <person name="Fitzpatrick D."/>
            <person name="Nagy I."/>
            <person name="Doyle S."/>
            <person name="Anderson J.B."/>
            <person name="Grigoriev I.V."/>
            <person name="Gueldener U."/>
            <person name="Muensterkoetter M."/>
            <person name="Nagy L.G."/>
        </authorList>
    </citation>
    <scope>NUCLEOTIDE SEQUENCE [LARGE SCALE GENOMIC DNA]</scope>
    <source>
        <strain evidence="3">Ar21-2</strain>
    </source>
</reference>
<dbReference type="EMBL" id="KZ293649">
    <property type="protein sequence ID" value="PBK97461.1"/>
    <property type="molecule type" value="Genomic_DNA"/>
</dbReference>
<proteinExistence type="predicted"/>
<evidence type="ECO:0000313" key="2">
    <source>
        <dbReference type="EMBL" id="PBK97461.1"/>
    </source>
</evidence>
<accession>A0A2H3DQH5</accession>
<dbReference type="Proteomes" id="UP000217790">
    <property type="component" value="Unassembled WGS sequence"/>
</dbReference>
<dbReference type="OrthoDB" id="2991548at2759"/>
<organism evidence="2 3">
    <name type="scientific">Armillaria gallica</name>
    <name type="common">Bulbous honey fungus</name>
    <name type="synonym">Armillaria bulbosa</name>
    <dbReference type="NCBI Taxonomy" id="47427"/>
    <lineage>
        <taxon>Eukaryota</taxon>
        <taxon>Fungi</taxon>
        <taxon>Dikarya</taxon>
        <taxon>Basidiomycota</taxon>
        <taxon>Agaricomycotina</taxon>
        <taxon>Agaricomycetes</taxon>
        <taxon>Agaricomycetidae</taxon>
        <taxon>Agaricales</taxon>
        <taxon>Marasmiineae</taxon>
        <taxon>Physalacriaceae</taxon>
        <taxon>Armillaria</taxon>
    </lineage>
</organism>
<name>A0A2H3DQH5_ARMGA</name>
<sequence length="66" mass="7929">MSIVAWIARRLRIPDNGVPINYKAIIDMYNDIHERAKTRHKASYEKEISEPRQEMRTMKDEARKQE</sequence>
<protein>
    <submittedName>
        <fullName evidence="2">Uncharacterized protein</fullName>
    </submittedName>
</protein>
<gene>
    <name evidence="2" type="ORF">ARMGADRAFT_1009470</name>
</gene>
<dbReference type="AlphaFoldDB" id="A0A2H3DQH5"/>
<feature type="non-terminal residue" evidence="2">
    <location>
        <position position="1"/>
    </location>
</feature>